<evidence type="ECO:0000259" key="2">
    <source>
        <dbReference type="Pfam" id="PF01266"/>
    </source>
</evidence>
<evidence type="ECO:0000313" key="3">
    <source>
        <dbReference type="EMBL" id="ABQ67793.1"/>
    </source>
</evidence>
<feature type="domain" description="FAD dependent oxidoreductase" evidence="2">
    <location>
        <begin position="8"/>
        <end position="349"/>
    </location>
</feature>
<dbReference type="InterPro" id="IPR036188">
    <property type="entry name" value="FAD/NAD-bd_sf"/>
</dbReference>
<dbReference type="SUPFAM" id="SSF51905">
    <property type="entry name" value="FAD/NAD(P)-binding domain"/>
    <property type="match status" value="1"/>
</dbReference>
<evidence type="ECO:0000313" key="4">
    <source>
        <dbReference type="Proteomes" id="UP000001989"/>
    </source>
</evidence>
<reference evidence="3 4" key="1">
    <citation type="journal article" date="2010" name="J. Bacteriol.">
        <title>Genome sequence of the dioxin-mineralizing bacterium Sphingomonas wittichii RW1.</title>
        <authorList>
            <person name="Miller T.R."/>
            <person name="Delcher A.L."/>
            <person name="Salzberg S.L."/>
            <person name="Saunders E."/>
            <person name="Detter J.C."/>
            <person name="Halden R.U."/>
        </authorList>
    </citation>
    <scope>NUCLEOTIDE SEQUENCE [LARGE SCALE GENOMIC DNA]</scope>
    <source>
        <strain evidence="4">DSM 6014 / CCUG 31198 / JCM 15750 / NBRC 105917 / EY 4224 / RW1</strain>
    </source>
</reference>
<dbReference type="Gene3D" id="3.50.50.60">
    <property type="entry name" value="FAD/NAD(P)-binding domain"/>
    <property type="match status" value="1"/>
</dbReference>
<sequence>MTAPHFHIAIVGAGIAGASLAANLPTGQRVLLVEGEDVPGFHSTGRSAAIFSGIYGNAPVRALSRASFDFFSSPPDGFCDAPLISDRGVLFLVGGDQSASLEKMLEEPDVRGATRLVDVAEAVAMVPYLKPDSIACGLYEPDAMDLDVSLLHSAFLRQARARGVEYAGSASVSAIARLDGAWTLHTPKGDFTADVLVNAAGAWADRLAGMAGAAPRGIRPMRRTMVLADIAGDAVDHGCPMVVDIDEQFYFRPESGGLLLSPADETPVEPGDVHPEELDIAIAIDRVEAVAALTFRRVRSSWAGLRSFAPDKTPVVGFDGAVPNFFWLAGQGGYGIQTAPALGRLAAALLMGEALPQRLADHGVDARALDPNRPSLAVEGTAA</sequence>
<gene>
    <name evidence="3" type="ordered locus">Swit_1429</name>
</gene>
<organism evidence="3 4">
    <name type="scientific">Rhizorhabdus wittichii (strain DSM 6014 / CCUG 31198 / JCM 15750 / NBRC 105917 / EY 4224 / RW1)</name>
    <name type="common">Sphingomonas wittichii</name>
    <dbReference type="NCBI Taxonomy" id="392499"/>
    <lineage>
        <taxon>Bacteria</taxon>
        <taxon>Pseudomonadati</taxon>
        <taxon>Pseudomonadota</taxon>
        <taxon>Alphaproteobacteria</taxon>
        <taxon>Sphingomonadales</taxon>
        <taxon>Sphingomonadaceae</taxon>
        <taxon>Rhizorhabdus</taxon>
    </lineage>
</organism>
<dbReference type="Gene3D" id="3.30.9.10">
    <property type="entry name" value="D-Amino Acid Oxidase, subunit A, domain 2"/>
    <property type="match status" value="1"/>
</dbReference>
<evidence type="ECO:0000256" key="1">
    <source>
        <dbReference type="ARBA" id="ARBA00023002"/>
    </source>
</evidence>
<dbReference type="Pfam" id="PF01266">
    <property type="entry name" value="DAO"/>
    <property type="match status" value="1"/>
</dbReference>
<dbReference type="PANTHER" id="PTHR13847:SF287">
    <property type="entry name" value="FAD-DEPENDENT OXIDOREDUCTASE DOMAIN-CONTAINING PROTEIN 1"/>
    <property type="match status" value="1"/>
</dbReference>
<protein>
    <submittedName>
        <fullName evidence="3">FAD dependent oxidoreductase</fullName>
    </submittedName>
</protein>
<dbReference type="GO" id="GO:0016491">
    <property type="term" value="F:oxidoreductase activity"/>
    <property type="evidence" value="ECO:0007669"/>
    <property type="project" value="UniProtKB-KW"/>
</dbReference>
<dbReference type="InterPro" id="IPR006076">
    <property type="entry name" value="FAD-dep_OxRdtase"/>
</dbReference>
<keyword evidence="4" id="KW-1185">Reference proteome</keyword>
<dbReference type="AlphaFoldDB" id="A0A9J9HA29"/>
<name>A0A9J9HA29_RHIWR</name>
<dbReference type="Proteomes" id="UP000001989">
    <property type="component" value="Chromosome"/>
</dbReference>
<dbReference type="KEGG" id="swi:Swit_1429"/>
<dbReference type="OrthoDB" id="7421214at2"/>
<dbReference type="EMBL" id="CP000699">
    <property type="protein sequence ID" value="ABQ67793.1"/>
    <property type="molecule type" value="Genomic_DNA"/>
</dbReference>
<keyword evidence="1" id="KW-0560">Oxidoreductase</keyword>
<dbReference type="PANTHER" id="PTHR13847">
    <property type="entry name" value="SARCOSINE DEHYDROGENASE-RELATED"/>
    <property type="match status" value="1"/>
</dbReference>
<dbReference type="GO" id="GO:0005737">
    <property type="term" value="C:cytoplasm"/>
    <property type="evidence" value="ECO:0007669"/>
    <property type="project" value="TreeGrafter"/>
</dbReference>
<proteinExistence type="predicted"/>
<accession>A0A9J9HA29</accession>